<name>A0A370TIP6_9HELO</name>
<dbReference type="Pfam" id="PF00069">
    <property type="entry name" value="Pkinase"/>
    <property type="match status" value="2"/>
</dbReference>
<evidence type="ECO:0000256" key="5">
    <source>
        <dbReference type="ARBA" id="ARBA00022840"/>
    </source>
</evidence>
<dbReference type="SUPFAM" id="SSF56112">
    <property type="entry name" value="Protein kinase-like (PK-like)"/>
    <property type="match status" value="1"/>
</dbReference>
<dbReference type="Proteomes" id="UP000254866">
    <property type="component" value="Unassembled WGS sequence"/>
</dbReference>
<keyword evidence="1" id="KW-0723">Serine/threonine-protein kinase</keyword>
<dbReference type="PROSITE" id="PS50011">
    <property type="entry name" value="PROTEIN_KINASE_DOM"/>
    <property type="match status" value="1"/>
</dbReference>
<reference evidence="8 9" key="1">
    <citation type="journal article" date="2018" name="IMA Fungus">
        <title>IMA Genome-F 9: Draft genome sequence of Annulohypoxylon stygium, Aspergillus mulundensis, Berkeleyomyces basicola (syn. Thielaviopsis basicola), Ceratocystis smalleyi, two Cercospora beticola strains, Coleophoma cylindrospora, Fusarium fracticaudum, Phialophora cf. hyalina, and Morchella septimelata.</title>
        <authorList>
            <person name="Wingfield B.D."/>
            <person name="Bills G.F."/>
            <person name="Dong Y."/>
            <person name="Huang W."/>
            <person name="Nel W.J."/>
            <person name="Swalarsk-Parry B.S."/>
            <person name="Vaghefi N."/>
            <person name="Wilken P.M."/>
            <person name="An Z."/>
            <person name="de Beer Z.W."/>
            <person name="De Vos L."/>
            <person name="Chen L."/>
            <person name="Duong T.A."/>
            <person name="Gao Y."/>
            <person name="Hammerbacher A."/>
            <person name="Kikkert J.R."/>
            <person name="Li Y."/>
            <person name="Li H."/>
            <person name="Li K."/>
            <person name="Li Q."/>
            <person name="Liu X."/>
            <person name="Ma X."/>
            <person name="Naidoo K."/>
            <person name="Pethybridge S.J."/>
            <person name="Sun J."/>
            <person name="Steenkamp E.T."/>
            <person name="van der Nest M.A."/>
            <person name="van Wyk S."/>
            <person name="Wingfield M.J."/>
            <person name="Xiong C."/>
            <person name="Yue Q."/>
            <person name="Zhang X."/>
        </authorList>
    </citation>
    <scope>NUCLEOTIDE SEQUENCE [LARGE SCALE GENOMIC DNA]</scope>
    <source>
        <strain evidence="8 9">BP 5553</strain>
    </source>
</reference>
<evidence type="ECO:0000256" key="4">
    <source>
        <dbReference type="ARBA" id="ARBA00022777"/>
    </source>
</evidence>
<feature type="binding site" evidence="6">
    <location>
        <position position="84"/>
    </location>
    <ligand>
        <name>ATP</name>
        <dbReference type="ChEBI" id="CHEBI:30616"/>
    </ligand>
</feature>
<dbReference type="InterPro" id="IPR000719">
    <property type="entry name" value="Prot_kinase_dom"/>
</dbReference>
<dbReference type="PROSITE" id="PS00107">
    <property type="entry name" value="PROTEIN_KINASE_ATP"/>
    <property type="match status" value="1"/>
</dbReference>
<evidence type="ECO:0000256" key="2">
    <source>
        <dbReference type="ARBA" id="ARBA00022679"/>
    </source>
</evidence>
<dbReference type="InterPro" id="IPR011009">
    <property type="entry name" value="Kinase-like_dom_sf"/>
</dbReference>
<keyword evidence="4" id="KW-0418">Kinase</keyword>
<accession>A0A370TIP6</accession>
<dbReference type="GeneID" id="43600011"/>
<dbReference type="InterPro" id="IPR050494">
    <property type="entry name" value="Ser_Thr_dual-spec_kinase"/>
</dbReference>
<dbReference type="GO" id="GO:0005524">
    <property type="term" value="F:ATP binding"/>
    <property type="evidence" value="ECO:0007669"/>
    <property type="project" value="UniProtKB-UniRule"/>
</dbReference>
<dbReference type="OrthoDB" id="5979581at2759"/>
<proteinExistence type="predicted"/>
<dbReference type="AlphaFoldDB" id="A0A370TIP6"/>
<gene>
    <name evidence="8" type="ORF">BP5553_07162</name>
</gene>
<evidence type="ECO:0000313" key="9">
    <source>
        <dbReference type="Proteomes" id="UP000254866"/>
    </source>
</evidence>
<dbReference type="STRING" id="2656787.A0A370TIP6"/>
<evidence type="ECO:0000256" key="1">
    <source>
        <dbReference type="ARBA" id="ARBA00022527"/>
    </source>
</evidence>
<protein>
    <recommendedName>
        <fullName evidence="7">Protein kinase domain-containing protein</fullName>
    </recommendedName>
</protein>
<keyword evidence="3 6" id="KW-0547">Nucleotide-binding</keyword>
<keyword evidence="9" id="KW-1185">Reference proteome</keyword>
<dbReference type="Gene3D" id="3.30.200.20">
    <property type="entry name" value="Phosphorylase Kinase, domain 1"/>
    <property type="match status" value="1"/>
</dbReference>
<dbReference type="Gene3D" id="1.10.510.10">
    <property type="entry name" value="Transferase(Phosphotransferase) domain 1"/>
    <property type="match status" value="1"/>
</dbReference>
<evidence type="ECO:0000256" key="3">
    <source>
        <dbReference type="ARBA" id="ARBA00022741"/>
    </source>
</evidence>
<dbReference type="EMBL" id="NPIC01000006">
    <property type="protein sequence ID" value="RDL35231.1"/>
    <property type="molecule type" value="Genomic_DNA"/>
</dbReference>
<dbReference type="PANTHER" id="PTHR24058">
    <property type="entry name" value="DUAL SPECIFICITY PROTEIN KINASE"/>
    <property type="match status" value="1"/>
</dbReference>
<dbReference type="GO" id="GO:0004674">
    <property type="term" value="F:protein serine/threonine kinase activity"/>
    <property type="evidence" value="ECO:0007669"/>
    <property type="project" value="UniProtKB-KW"/>
</dbReference>
<evidence type="ECO:0000313" key="8">
    <source>
        <dbReference type="EMBL" id="RDL35231.1"/>
    </source>
</evidence>
<dbReference type="RefSeq" id="XP_031868054.1">
    <property type="nucleotide sequence ID" value="XM_032015785.1"/>
</dbReference>
<organism evidence="8 9">
    <name type="scientific">Venustampulla echinocandica</name>
    <dbReference type="NCBI Taxonomy" id="2656787"/>
    <lineage>
        <taxon>Eukaryota</taxon>
        <taxon>Fungi</taxon>
        <taxon>Dikarya</taxon>
        <taxon>Ascomycota</taxon>
        <taxon>Pezizomycotina</taxon>
        <taxon>Leotiomycetes</taxon>
        <taxon>Helotiales</taxon>
        <taxon>Pleuroascaceae</taxon>
        <taxon>Venustampulla</taxon>
    </lineage>
</organism>
<comment type="caution">
    <text evidence="8">The sequence shown here is derived from an EMBL/GenBank/DDBJ whole genome shotgun (WGS) entry which is preliminary data.</text>
</comment>
<evidence type="ECO:0000256" key="6">
    <source>
        <dbReference type="PROSITE-ProRule" id="PRU10141"/>
    </source>
</evidence>
<keyword evidence="2" id="KW-0808">Transferase</keyword>
<evidence type="ECO:0000259" key="7">
    <source>
        <dbReference type="PROSITE" id="PS50011"/>
    </source>
</evidence>
<feature type="domain" description="Protein kinase" evidence="7">
    <location>
        <begin position="55"/>
        <end position="394"/>
    </location>
</feature>
<dbReference type="SMART" id="SM00220">
    <property type="entry name" value="S_TKc"/>
    <property type="match status" value="1"/>
</dbReference>
<dbReference type="InterPro" id="IPR017441">
    <property type="entry name" value="Protein_kinase_ATP_BS"/>
</dbReference>
<keyword evidence="5 6" id="KW-0067">ATP-binding</keyword>
<sequence>MASTTFSNTCNGDDFGTFVESDDECEVESDAEPRERYEEGMYCPLCIGALLVNRYRIEHKLGWGGFSTVWLAHDTRENKAVALKVTVSGQRREYERAMQDKIIQVVPDTYNLVTYQAVFSLPGRGANRHTVFVFPVRGPNLDTACCRLPPKFRVPAAKHLLLGLKSLHDAGIVHRDLNTGAVLWRIDPIDHWTTAEKYQRLGRPRKVPLREEEGAPGELVESIQFPQDMLRHPVCLGDFGLSIRSGTLVENTAQLPPLFCAPERLHGMNPSPAGDMWSYTCIFAKLYLGVEVIWGSGPSLVSRIVSMSGPLPEHWKGFFGDGTTTKDWWYDQSGQMPRSEVLGGYETLEDKIDRLRPDICRDEREHALSIMYRGFSCAPEHRITATQLLEDPSFIALMSYYTP</sequence>